<proteinExistence type="predicted"/>
<dbReference type="EMBL" id="ML208417">
    <property type="protein sequence ID" value="TFK66033.1"/>
    <property type="molecule type" value="Genomic_DNA"/>
</dbReference>
<evidence type="ECO:0000313" key="1">
    <source>
        <dbReference type="EMBL" id="TFK66033.1"/>
    </source>
</evidence>
<accession>A0ACD3AJF0</accession>
<sequence length="535" mass="57803">MKWLTPLILAVLALTVEAAPETPDVSQSSSLTVRTKQGDVVGSLINPKVRRWLGIPYAIGNRWEPPQPTSVRHSPFQANKFGDTCVQQIAPSLEEFLDFVGLSDNVTESEDCLYVNIWSPTVNRKQKTAVLVWIYGGAYIYGTSSSDYYNGQYFVQDNDDITIVTFNYRTNIFGQPSAPQLAGPGKATNFGLLDQDFAIKWVYDNIAAFGGDPERITLFGQSAGGVSVDAYAFAHPNDTIVKGLIEQSGSVPLLVGIPPTSPISGVDAWNAASNAVGCGNDTTPDQLTCMKKVPFRKLEDAVLSTGGAFPITIDNITIFPDTPARGAAGNFLHVPLLTGNTAQEQDIFRAGTDFSLPGGLGPIVNEITNDILTQIEFTCLSGASARTWKNAGVPAWRYQYQGVFPDISVVPGLRSYHISEIPIVFGTYDEPSFPGKATPNEIALSKYMQKAWVEFARDPVHGLSKYGWPQYEPQTKSLIQLGNFLNQTGIVLTQGAIGDITCTNAEAGGLLVQILGAAARIEAIADAERKNNPVN</sequence>
<organism evidence="1 2">
    <name type="scientific">Pluteus cervinus</name>
    <dbReference type="NCBI Taxonomy" id="181527"/>
    <lineage>
        <taxon>Eukaryota</taxon>
        <taxon>Fungi</taxon>
        <taxon>Dikarya</taxon>
        <taxon>Basidiomycota</taxon>
        <taxon>Agaricomycotina</taxon>
        <taxon>Agaricomycetes</taxon>
        <taxon>Agaricomycetidae</taxon>
        <taxon>Agaricales</taxon>
        <taxon>Pluteineae</taxon>
        <taxon>Pluteaceae</taxon>
        <taxon>Pluteus</taxon>
    </lineage>
</organism>
<dbReference type="Proteomes" id="UP000308600">
    <property type="component" value="Unassembled WGS sequence"/>
</dbReference>
<evidence type="ECO:0000313" key="2">
    <source>
        <dbReference type="Proteomes" id="UP000308600"/>
    </source>
</evidence>
<reference evidence="1 2" key="1">
    <citation type="journal article" date="2019" name="Nat. Ecol. Evol.">
        <title>Megaphylogeny resolves global patterns of mushroom evolution.</title>
        <authorList>
            <person name="Varga T."/>
            <person name="Krizsan K."/>
            <person name="Foldi C."/>
            <person name="Dima B."/>
            <person name="Sanchez-Garcia M."/>
            <person name="Sanchez-Ramirez S."/>
            <person name="Szollosi G.J."/>
            <person name="Szarkandi J.G."/>
            <person name="Papp V."/>
            <person name="Albert L."/>
            <person name="Andreopoulos W."/>
            <person name="Angelini C."/>
            <person name="Antonin V."/>
            <person name="Barry K.W."/>
            <person name="Bougher N.L."/>
            <person name="Buchanan P."/>
            <person name="Buyck B."/>
            <person name="Bense V."/>
            <person name="Catcheside P."/>
            <person name="Chovatia M."/>
            <person name="Cooper J."/>
            <person name="Damon W."/>
            <person name="Desjardin D."/>
            <person name="Finy P."/>
            <person name="Geml J."/>
            <person name="Haridas S."/>
            <person name="Hughes K."/>
            <person name="Justo A."/>
            <person name="Karasinski D."/>
            <person name="Kautmanova I."/>
            <person name="Kiss B."/>
            <person name="Kocsube S."/>
            <person name="Kotiranta H."/>
            <person name="LaButti K.M."/>
            <person name="Lechner B.E."/>
            <person name="Liimatainen K."/>
            <person name="Lipzen A."/>
            <person name="Lukacs Z."/>
            <person name="Mihaltcheva S."/>
            <person name="Morgado L.N."/>
            <person name="Niskanen T."/>
            <person name="Noordeloos M.E."/>
            <person name="Ohm R.A."/>
            <person name="Ortiz-Santana B."/>
            <person name="Ovrebo C."/>
            <person name="Racz N."/>
            <person name="Riley R."/>
            <person name="Savchenko A."/>
            <person name="Shiryaev A."/>
            <person name="Soop K."/>
            <person name="Spirin V."/>
            <person name="Szebenyi C."/>
            <person name="Tomsovsky M."/>
            <person name="Tulloss R.E."/>
            <person name="Uehling J."/>
            <person name="Grigoriev I.V."/>
            <person name="Vagvolgyi C."/>
            <person name="Papp T."/>
            <person name="Martin F.M."/>
            <person name="Miettinen O."/>
            <person name="Hibbett D.S."/>
            <person name="Nagy L.G."/>
        </authorList>
    </citation>
    <scope>NUCLEOTIDE SEQUENCE [LARGE SCALE GENOMIC DNA]</scope>
    <source>
        <strain evidence="1 2">NL-1719</strain>
    </source>
</reference>
<keyword evidence="2" id="KW-1185">Reference proteome</keyword>
<protein>
    <submittedName>
        <fullName evidence="1">Carboxylesterase</fullName>
    </submittedName>
</protein>
<gene>
    <name evidence="1" type="ORF">BDN72DRAFT_900163</name>
</gene>
<name>A0ACD3AJF0_9AGAR</name>